<dbReference type="Pfam" id="PF00034">
    <property type="entry name" value="Cytochrom_C"/>
    <property type="match status" value="1"/>
</dbReference>
<keyword evidence="7" id="KW-1185">Reference proteome</keyword>
<evidence type="ECO:0000313" key="6">
    <source>
        <dbReference type="EMBL" id="OJF90004.1"/>
    </source>
</evidence>
<dbReference type="RefSeq" id="WP_071835836.1">
    <property type="nucleotide sequence ID" value="NZ_LSRP01000151.1"/>
</dbReference>
<evidence type="ECO:0000313" key="7">
    <source>
        <dbReference type="Proteomes" id="UP000182661"/>
    </source>
</evidence>
<organism evidence="6 7">
    <name type="scientific">Pararhizobium antarcticum</name>
    <dbReference type="NCBI Taxonomy" id="1798805"/>
    <lineage>
        <taxon>Bacteria</taxon>
        <taxon>Pseudomonadati</taxon>
        <taxon>Pseudomonadota</taxon>
        <taxon>Alphaproteobacteria</taxon>
        <taxon>Hyphomicrobiales</taxon>
        <taxon>Rhizobiaceae</taxon>
        <taxon>Rhizobium/Agrobacterium group</taxon>
        <taxon>Pararhizobium</taxon>
    </lineage>
</organism>
<feature type="domain" description="Cytochrome c" evidence="5">
    <location>
        <begin position="55"/>
        <end position="158"/>
    </location>
</feature>
<dbReference type="Proteomes" id="UP000182661">
    <property type="component" value="Unassembled WGS sequence"/>
</dbReference>
<evidence type="ECO:0000256" key="3">
    <source>
        <dbReference type="ARBA" id="ARBA00023004"/>
    </source>
</evidence>
<dbReference type="InterPro" id="IPR009056">
    <property type="entry name" value="Cyt_c-like_dom"/>
</dbReference>
<keyword evidence="3 4" id="KW-0408">Iron</keyword>
<reference evidence="6 7" key="1">
    <citation type="submission" date="2016-02" db="EMBL/GenBank/DDBJ databases">
        <title>Genome sequencing of a beta-galactosidase producing bacteria Rhizobium sp. 59.</title>
        <authorList>
            <person name="Wang D."/>
            <person name="Kot W."/>
            <person name="Qin Y."/>
            <person name="Hansen L."/>
            <person name="Naqvi K."/>
            <person name="Rensing C."/>
        </authorList>
    </citation>
    <scope>NUCLEOTIDE SEQUENCE [LARGE SCALE GENOMIC DNA]</scope>
    <source>
        <strain evidence="6 7">59</strain>
    </source>
</reference>
<accession>A0A657LK34</accession>
<keyword evidence="2 4" id="KW-0479">Metal-binding</keyword>
<dbReference type="Gene3D" id="1.10.760.10">
    <property type="entry name" value="Cytochrome c-like domain"/>
    <property type="match status" value="2"/>
</dbReference>
<feature type="domain" description="Cytochrome c" evidence="5">
    <location>
        <begin position="198"/>
        <end position="307"/>
    </location>
</feature>
<evidence type="ECO:0000256" key="4">
    <source>
        <dbReference type="PROSITE-ProRule" id="PRU00433"/>
    </source>
</evidence>
<gene>
    <name evidence="6" type="ORF">AX760_08735</name>
</gene>
<dbReference type="GO" id="GO:0020037">
    <property type="term" value="F:heme binding"/>
    <property type="evidence" value="ECO:0007669"/>
    <property type="project" value="InterPro"/>
</dbReference>
<comment type="caution">
    <text evidence="6">The sequence shown here is derived from an EMBL/GenBank/DDBJ whole genome shotgun (WGS) entry which is preliminary data.</text>
</comment>
<evidence type="ECO:0000256" key="1">
    <source>
        <dbReference type="ARBA" id="ARBA00022617"/>
    </source>
</evidence>
<dbReference type="SUPFAM" id="SSF46626">
    <property type="entry name" value="Cytochrome c"/>
    <property type="match status" value="3"/>
</dbReference>
<dbReference type="InterPro" id="IPR036909">
    <property type="entry name" value="Cyt_c-like_dom_sf"/>
</dbReference>
<dbReference type="InterPro" id="IPR051459">
    <property type="entry name" value="Cytochrome_c-type_DH"/>
</dbReference>
<evidence type="ECO:0000256" key="2">
    <source>
        <dbReference type="ARBA" id="ARBA00022723"/>
    </source>
</evidence>
<evidence type="ECO:0000259" key="5">
    <source>
        <dbReference type="PROSITE" id="PS51007"/>
    </source>
</evidence>
<dbReference type="EMBL" id="LSRP01000151">
    <property type="protein sequence ID" value="OJF90004.1"/>
    <property type="molecule type" value="Genomic_DNA"/>
</dbReference>
<dbReference type="OrthoDB" id="9811281at2"/>
<dbReference type="AlphaFoldDB" id="A0A657LK34"/>
<keyword evidence="1 4" id="KW-0349">Heme</keyword>
<proteinExistence type="predicted"/>
<dbReference type="PANTHER" id="PTHR35008">
    <property type="entry name" value="BLL4482 PROTEIN-RELATED"/>
    <property type="match status" value="1"/>
</dbReference>
<dbReference type="PROSITE" id="PS51007">
    <property type="entry name" value="CYTC"/>
    <property type="match status" value="2"/>
</dbReference>
<dbReference type="GO" id="GO:0046872">
    <property type="term" value="F:metal ion binding"/>
    <property type="evidence" value="ECO:0007669"/>
    <property type="project" value="UniProtKB-KW"/>
</dbReference>
<dbReference type="PANTHER" id="PTHR35008:SF8">
    <property type="entry name" value="ALCOHOL DEHYDROGENASE CYTOCHROME C SUBUNIT"/>
    <property type="match status" value="1"/>
</dbReference>
<sequence>MRMFGKLPEGLSSARVRLMRPAWILAFVTAAMVQCPTTASARDAFADDAYATYKANAENGKYLFGAAGCGACHGSGADTALLSGGMAMDTAIGKFFAPNISAHSNGIGGWGNARFLNAVMVGLDGEGDNLYPVMPYTSYGGMKPEDVLDIKAYIETLPQADAVSKEHEIAFPFSRQTTITLWKRSHFNVTAYQPREETQMERGRYLVENVGGCGDCHTPRTTTYGLDKERAYEGEKGLTGAVAPDITKAKMGSLASPDIFTVGLMEEGKKLSGAPLNDPVMREIAKGLAALSEDDRTAMYAYLADREVKAPEPVAQSTTAVCKESTPASALSGDNAALAGAADAFIGKYCRNCHGPGEGSQGSYPAGDLASIAADATFVTPGDASKSRLFTSVTSGRMPLGKRPTAEEVKSLEDWINALTETDLPETAASKPERVRPMLSYGDFIEAALKDISNVNELDRPYMRYFSYRNQYNGMMGCEDDKTFMKRMDVLAGGFKKLLNSLSYGPELVLPEEVEDTNGLLVRVDLRDLEWSEQDYNFLISQYFYGVDPGSDASLRALSKETETVLPIMRIDWFMSFGARPNIYNYLMKLPTQIRDLEHRFKIDVDENIRRRKVIRAGFADGSSGVSDHNRMLERHDMPFGGYYWKSYDFGGDVGKQVLKRFPHGPKELEPLDTHLTSFEHDGGEMIFSLPNGLQGYYLSTAEGKQIDVGPTAIVSFRERPIGKGIEIINARSCFDCHANGILSKRDQLREHIQTSTLFSKDQQDVLLSMYVPQEQLDEAYNKDRERFVAALEKLGVTEPTPDGGQQSILAPGNAELFTYFADKYEDELDFEALASEFDMTPDAFSEAIRRVTDLDALRLGIDWVTTLEAGGTIPRAELEQQYPLLVYPLMQLEPLDVSNVYAAADVDQVEIQGGSDAGKIDFKAGYVAPAKNEEAYVKPANLADAAPAYRQEQAKDYQKLELALYVSSTTARVGDHLTFELSSNKACELQVLYVEETGNVEIIPAAMIGSTTLQAGERRLIPQPGSGNLTFDTPAPAETMIAYCRAGGLGDARLSAEKARDLVRTSNQPATRGLAINLAKQAENDNGASGVQMVTFEIR</sequence>
<dbReference type="GO" id="GO:0009055">
    <property type="term" value="F:electron transfer activity"/>
    <property type="evidence" value="ECO:0007669"/>
    <property type="project" value="InterPro"/>
</dbReference>
<name>A0A657LK34_9HYPH</name>
<protein>
    <recommendedName>
        <fullName evidence="5">Cytochrome c domain-containing protein</fullName>
    </recommendedName>
</protein>